<feature type="binding site" evidence="9">
    <location>
        <position position="285"/>
    </location>
    <ligand>
        <name>K(+)</name>
        <dbReference type="ChEBI" id="CHEBI:29103"/>
    </ligand>
</feature>
<evidence type="ECO:0000256" key="8">
    <source>
        <dbReference type="ARBA" id="ARBA00023277"/>
    </source>
</evidence>
<keyword evidence="7 9" id="KW-0630">Potassium</keyword>
<keyword evidence="12" id="KW-1185">Reference proteome</keyword>
<comment type="function">
    <text evidence="9">Catalyzes the phosphorylation of ribose at O-5 in a reaction requiring ATP and magnesium. The resulting D-ribose-5-phosphate can then be used either for sythesis of nucleotides, histidine, and tryptophan, or as a component of the pentose phosphate pathway.</text>
</comment>
<evidence type="ECO:0000256" key="6">
    <source>
        <dbReference type="ARBA" id="ARBA00022842"/>
    </source>
</evidence>
<sequence length="301" mass="30697">MKVIVVGNCTVDLSFAVPSLPRIGETVLADGKTVDLGGKGANQAVVASRFGVESLLAAPIGLDRDGDWACERLAAEGLSPAALLRVEAPTDQSVIWVSADGENSIVSTHGAAREASPAWAEETLRRHAAPGDILLMQGNLTVETTRAALAAGRRAGMTTMLNPAPIQPGYEALLPLVDVAVLNRIEATVFGRHDDPLAGGASLRAAGVPRVIVTLGADGAVLMEEGGATRVPAPPVEAIDAVGAGDTLCGALAAALTRGASFRDALALAVEAASLTVTRKGTQTSFPTRAECAALCEKHAC</sequence>
<dbReference type="GO" id="GO:0004747">
    <property type="term" value="F:ribokinase activity"/>
    <property type="evidence" value="ECO:0007669"/>
    <property type="project" value="UniProtKB-EC"/>
</dbReference>
<evidence type="ECO:0000259" key="10">
    <source>
        <dbReference type="Pfam" id="PF00294"/>
    </source>
</evidence>
<organism evidence="11 12">
    <name type="scientific">Labrys monachus</name>
    <dbReference type="NCBI Taxonomy" id="217067"/>
    <lineage>
        <taxon>Bacteria</taxon>
        <taxon>Pseudomonadati</taxon>
        <taxon>Pseudomonadota</taxon>
        <taxon>Alphaproteobacteria</taxon>
        <taxon>Hyphomicrobiales</taxon>
        <taxon>Xanthobacteraceae</taxon>
        <taxon>Labrys</taxon>
    </lineage>
</organism>
<evidence type="ECO:0000256" key="9">
    <source>
        <dbReference type="HAMAP-Rule" id="MF_01987"/>
    </source>
</evidence>
<dbReference type="InterPro" id="IPR029056">
    <property type="entry name" value="Ribokinase-like"/>
</dbReference>
<feature type="binding site" evidence="9">
    <location>
        <begin position="245"/>
        <end position="246"/>
    </location>
    <ligand>
        <name>ATP</name>
        <dbReference type="ChEBI" id="CHEBI:30616"/>
    </ligand>
</feature>
<dbReference type="InterPro" id="IPR011877">
    <property type="entry name" value="Ribokinase"/>
</dbReference>
<comment type="pathway">
    <text evidence="9">Carbohydrate metabolism; D-ribose degradation; D-ribose 5-phosphate from beta-D-ribopyranose: step 2/2.</text>
</comment>
<feature type="binding site" evidence="9">
    <location>
        <begin position="38"/>
        <end position="42"/>
    </location>
    <ligand>
        <name>substrate</name>
    </ligand>
</feature>
<evidence type="ECO:0000256" key="1">
    <source>
        <dbReference type="ARBA" id="ARBA00022679"/>
    </source>
</evidence>
<dbReference type="PRINTS" id="PR00990">
    <property type="entry name" value="RIBOKINASE"/>
</dbReference>
<dbReference type="EMBL" id="JAUSVK010000001">
    <property type="protein sequence ID" value="MDQ0394373.1"/>
    <property type="molecule type" value="Genomic_DNA"/>
</dbReference>
<feature type="active site" description="Proton acceptor" evidence="9">
    <location>
        <position position="246"/>
    </location>
</feature>
<dbReference type="HAMAP" id="MF_01987">
    <property type="entry name" value="Ribokinase"/>
    <property type="match status" value="1"/>
</dbReference>
<keyword evidence="2 9" id="KW-0479">Metal-binding</keyword>
<dbReference type="InterPro" id="IPR011611">
    <property type="entry name" value="PfkB_dom"/>
</dbReference>
<comment type="subunit">
    <text evidence="9">Homodimer.</text>
</comment>
<comment type="subcellular location">
    <subcellularLocation>
        <location evidence="9">Cytoplasm</location>
    </subcellularLocation>
</comment>
<keyword evidence="8 9" id="KW-0119">Carbohydrate metabolism</keyword>
<accession>A0ABU0FID2</accession>
<keyword evidence="5 9" id="KW-0067">ATP-binding</keyword>
<keyword evidence="6 9" id="KW-0460">Magnesium</keyword>
<feature type="binding site" evidence="9">
    <location>
        <position position="246"/>
    </location>
    <ligand>
        <name>substrate</name>
    </ligand>
</feature>
<protein>
    <recommendedName>
        <fullName evidence="9">Ribokinase</fullName>
        <shortName evidence="9">RK</shortName>
        <ecNumber evidence="9">2.7.1.15</ecNumber>
    </recommendedName>
</protein>
<dbReference type="RefSeq" id="WP_307431267.1">
    <property type="nucleotide sequence ID" value="NZ_JAUSVK010000001.1"/>
</dbReference>
<feature type="binding site" evidence="9">
    <location>
        <position position="279"/>
    </location>
    <ligand>
        <name>K(+)</name>
        <dbReference type="ChEBI" id="CHEBI:29103"/>
    </ligand>
</feature>
<feature type="binding site" evidence="9">
    <location>
        <position position="183"/>
    </location>
    <ligand>
        <name>ATP</name>
        <dbReference type="ChEBI" id="CHEBI:30616"/>
    </ligand>
</feature>
<evidence type="ECO:0000256" key="3">
    <source>
        <dbReference type="ARBA" id="ARBA00022741"/>
    </source>
</evidence>
<keyword evidence="1 9" id="KW-0808">Transferase</keyword>
<feature type="binding site" evidence="9">
    <location>
        <begin position="10"/>
        <end position="12"/>
    </location>
    <ligand>
        <name>substrate</name>
    </ligand>
</feature>
<dbReference type="Pfam" id="PF00294">
    <property type="entry name" value="PfkB"/>
    <property type="match status" value="1"/>
</dbReference>
<feature type="binding site" evidence="9">
    <location>
        <begin position="214"/>
        <end position="219"/>
    </location>
    <ligand>
        <name>ATP</name>
        <dbReference type="ChEBI" id="CHEBI:30616"/>
    </ligand>
</feature>
<dbReference type="SUPFAM" id="SSF53613">
    <property type="entry name" value="Ribokinase-like"/>
    <property type="match status" value="1"/>
</dbReference>
<comment type="similarity">
    <text evidence="9">Belongs to the carbohydrate kinase PfkB family. Ribokinase subfamily.</text>
</comment>
<dbReference type="CDD" id="cd01174">
    <property type="entry name" value="ribokinase"/>
    <property type="match status" value="1"/>
</dbReference>
<comment type="cofactor">
    <cofactor evidence="9">
        <name>Mg(2+)</name>
        <dbReference type="ChEBI" id="CHEBI:18420"/>
    </cofactor>
    <text evidence="9">Requires a divalent cation, most likely magnesium in vivo, as an electrophilic catalyst to aid phosphoryl group transfer. It is the chelate of the metal and the nucleotide that is the actual substrate.</text>
</comment>
<evidence type="ECO:0000313" key="11">
    <source>
        <dbReference type="EMBL" id="MDQ0394373.1"/>
    </source>
</evidence>
<feature type="binding site" evidence="9">
    <location>
        <position position="242"/>
    </location>
    <ligand>
        <name>K(+)</name>
        <dbReference type="ChEBI" id="CHEBI:29103"/>
    </ligand>
</feature>
<comment type="caution">
    <text evidence="9">Lacks conserved residue(s) required for the propagation of feature annotation.</text>
</comment>
<keyword evidence="9" id="KW-0963">Cytoplasm</keyword>
<evidence type="ECO:0000256" key="4">
    <source>
        <dbReference type="ARBA" id="ARBA00022777"/>
    </source>
</evidence>
<dbReference type="InterPro" id="IPR002139">
    <property type="entry name" value="Ribo/fructo_kinase"/>
</dbReference>
<evidence type="ECO:0000256" key="2">
    <source>
        <dbReference type="ARBA" id="ARBA00022723"/>
    </source>
</evidence>
<name>A0ABU0FID2_9HYPH</name>
<dbReference type="PANTHER" id="PTHR10584:SF166">
    <property type="entry name" value="RIBOKINASE"/>
    <property type="match status" value="1"/>
</dbReference>
<evidence type="ECO:0000313" key="12">
    <source>
        <dbReference type="Proteomes" id="UP001237448"/>
    </source>
</evidence>
<keyword evidence="3 9" id="KW-0547">Nucleotide-binding</keyword>
<reference evidence="11 12" key="1">
    <citation type="submission" date="2023-07" db="EMBL/GenBank/DDBJ databases">
        <title>Genomic Encyclopedia of Type Strains, Phase IV (KMG-IV): sequencing the most valuable type-strain genomes for metagenomic binning, comparative biology and taxonomic classification.</title>
        <authorList>
            <person name="Goeker M."/>
        </authorList>
    </citation>
    <scope>NUCLEOTIDE SEQUENCE [LARGE SCALE GENOMIC DNA]</scope>
    <source>
        <strain evidence="11 12">DSM 5896</strain>
    </source>
</reference>
<dbReference type="Gene3D" id="3.40.1190.20">
    <property type="match status" value="1"/>
</dbReference>
<comment type="activity regulation">
    <text evidence="9">Activated by a monovalent cation that binds near, but not in, the active site. The most likely occupant of the site in vivo is potassium. Ion binding induces a conformational change that may alter substrate affinity.</text>
</comment>
<feature type="binding site" evidence="9">
    <location>
        <position position="276"/>
    </location>
    <ligand>
        <name>K(+)</name>
        <dbReference type="ChEBI" id="CHEBI:29103"/>
    </ligand>
</feature>
<comment type="catalytic activity">
    <reaction evidence="9">
        <text>D-ribose + ATP = D-ribose 5-phosphate + ADP + H(+)</text>
        <dbReference type="Rhea" id="RHEA:13697"/>
        <dbReference type="ChEBI" id="CHEBI:15378"/>
        <dbReference type="ChEBI" id="CHEBI:30616"/>
        <dbReference type="ChEBI" id="CHEBI:47013"/>
        <dbReference type="ChEBI" id="CHEBI:78346"/>
        <dbReference type="ChEBI" id="CHEBI:456216"/>
        <dbReference type="EC" id="2.7.1.15"/>
    </reaction>
</comment>
<feature type="binding site" evidence="9">
    <location>
        <position position="281"/>
    </location>
    <ligand>
        <name>K(+)</name>
        <dbReference type="ChEBI" id="CHEBI:29103"/>
    </ligand>
</feature>
<gene>
    <name evidence="9" type="primary">rbsK</name>
    <name evidence="11" type="ORF">J3R73_004165</name>
</gene>
<evidence type="ECO:0000256" key="5">
    <source>
        <dbReference type="ARBA" id="ARBA00022840"/>
    </source>
</evidence>
<evidence type="ECO:0000256" key="7">
    <source>
        <dbReference type="ARBA" id="ARBA00022958"/>
    </source>
</evidence>
<comment type="caution">
    <text evidence="11">The sequence shown here is derived from an EMBL/GenBank/DDBJ whole genome shotgun (WGS) entry which is preliminary data.</text>
</comment>
<feature type="binding site" evidence="9">
    <location>
        <position position="240"/>
    </location>
    <ligand>
        <name>K(+)</name>
        <dbReference type="ChEBI" id="CHEBI:29103"/>
    </ligand>
</feature>
<proteinExistence type="inferred from homology"/>
<keyword evidence="4 9" id="KW-0418">Kinase</keyword>
<dbReference type="EC" id="2.7.1.15" evidence="9"/>
<feature type="domain" description="Carbohydrate kinase PfkB" evidence="10">
    <location>
        <begin position="2"/>
        <end position="289"/>
    </location>
</feature>
<dbReference type="Proteomes" id="UP001237448">
    <property type="component" value="Unassembled WGS sequence"/>
</dbReference>
<dbReference type="PANTHER" id="PTHR10584">
    <property type="entry name" value="SUGAR KINASE"/>
    <property type="match status" value="1"/>
</dbReference>